<feature type="domain" description="GGDEF" evidence="4">
    <location>
        <begin position="206"/>
        <end position="339"/>
    </location>
</feature>
<dbReference type="AlphaFoldDB" id="A0A5B8S099"/>
<dbReference type="InterPro" id="IPR050469">
    <property type="entry name" value="Diguanylate_Cyclase"/>
</dbReference>
<keyword evidence="3" id="KW-0812">Transmembrane</keyword>
<evidence type="ECO:0000256" key="3">
    <source>
        <dbReference type="SAM" id="Phobius"/>
    </source>
</evidence>
<evidence type="ECO:0000256" key="2">
    <source>
        <dbReference type="ARBA" id="ARBA00034247"/>
    </source>
</evidence>
<keyword evidence="3" id="KW-1133">Transmembrane helix</keyword>
<name>A0A5B8S099_9BURK</name>
<evidence type="ECO:0000313" key="5">
    <source>
        <dbReference type="EMBL" id="QEA14522.1"/>
    </source>
</evidence>
<dbReference type="Gene3D" id="3.30.70.270">
    <property type="match status" value="1"/>
</dbReference>
<dbReference type="SUPFAM" id="SSF55073">
    <property type="entry name" value="Nucleotide cyclase"/>
    <property type="match status" value="1"/>
</dbReference>
<dbReference type="Pfam" id="PF00990">
    <property type="entry name" value="GGDEF"/>
    <property type="match status" value="1"/>
</dbReference>
<dbReference type="GO" id="GO:1902201">
    <property type="term" value="P:negative regulation of bacterial-type flagellum-dependent cell motility"/>
    <property type="evidence" value="ECO:0007669"/>
    <property type="project" value="TreeGrafter"/>
</dbReference>
<dbReference type="GO" id="GO:0052621">
    <property type="term" value="F:diguanylate cyclase activity"/>
    <property type="evidence" value="ECO:0007669"/>
    <property type="project" value="UniProtKB-EC"/>
</dbReference>
<dbReference type="KEGG" id="cof:FOZ74_08215"/>
<dbReference type="InterPro" id="IPR029787">
    <property type="entry name" value="Nucleotide_cyclase"/>
</dbReference>
<dbReference type="CDD" id="cd01949">
    <property type="entry name" value="GGDEF"/>
    <property type="match status" value="1"/>
</dbReference>
<evidence type="ECO:0000259" key="4">
    <source>
        <dbReference type="PROSITE" id="PS50887"/>
    </source>
</evidence>
<gene>
    <name evidence="5" type="ORF">FOZ74_08215</name>
</gene>
<evidence type="ECO:0000256" key="1">
    <source>
        <dbReference type="ARBA" id="ARBA00012528"/>
    </source>
</evidence>
<dbReference type="InterPro" id="IPR000160">
    <property type="entry name" value="GGDEF_dom"/>
</dbReference>
<dbReference type="FunFam" id="3.30.70.270:FF:000001">
    <property type="entry name" value="Diguanylate cyclase domain protein"/>
    <property type="match status" value="1"/>
</dbReference>
<accession>A0A5B8S099</accession>
<dbReference type="PROSITE" id="PS50887">
    <property type="entry name" value="GGDEF"/>
    <property type="match status" value="1"/>
</dbReference>
<dbReference type="EMBL" id="CP042344">
    <property type="protein sequence ID" value="QEA14522.1"/>
    <property type="molecule type" value="Genomic_DNA"/>
</dbReference>
<dbReference type="GO" id="GO:0005886">
    <property type="term" value="C:plasma membrane"/>
    <property type="evidence" value="ECO:0007669"/>
    <property type="project" value="TreeGrafter"/>
</dbReference>
<feature type="transmembrane region" description="Helical" evidence="3">
    <location>
        <begin position="52"/>
        <end position="72"/>
    </location>
</feature>
<sequence length="353" mass="37886">MAASIVSMEWVAAADLAQARPVHWWALASGLWALVCFALIRSGRTRRWRDPAFTAVQIGAAFTSNAAAYVIAGQARGIVLPLLALVMVFGVFNLSERQIKALLAYSLTLYAVAGAVIQWGTQDAPAPALATVYMLAVIVVLTSSTVLALRIRAMRQLLKRQKQELASAVRHIHALATRDELTGLPNRRYMQEALRVACLSAQRSRRPLLLAQLDLDHFKQINDTHGHAVGDQVLKAFAAAAQKSLRASDVLARWGGEEFVLMLVDTTPEQGRRLLERLRAAVADAALTLEGGVRVAVTVSIGVALLGGDEACGALLKRSDDALYRAKRLGRDRIACAEPAPPVCAAADAAACA</sequence>
<dbReference type="OrthoDB" id="9813903at2"/>
<evidence type="ECO:0000313" key="6">
    <source>
        <dbReference type="Proteomes" id="UP000321199"/>
    </source>
</evidence>
<dbReference type="InterPro" id="IPR043128">
    <property type="entry name" value="Rev_trsase/Diguanyl_cyclase"/>
</dbReference>
<dbReference type="Proteomes" id="UP000321199">
    <property type="component" value="Chromosome"/>
</dbReference>
<organism evidence="5 6">
    <name type="scientific">Comamonas flocculans</name>
    <dbReference type="NCBI Taxonomy" id="2597701"/>
    <lineage>
        <taxon>Bacteria</taxon>
        <taxon>Pseudomonadati</taxon>
        <taxon>Pseudomonadota</taxon>
        <taxon>Betaproteobacteria</taxon>
        <taxon>Burkholderiales</taxon>
        <taxon>Comamonadaceae</taxon>
        <taxon>Comamonas</taxon>
    </lineage>
</organism>
<feature type="transmembrane region" description="Helical" evidence="3">
    <location>
        <begin position="78"/>
        <end position="95"/>
    </location>
</feature>
<feature type="transmembrane region" description="Helical" evidence="3">
    <location>
        <begin position="22"/>
        <end position="40"/>
    </location>
</feature>
<keyword evidence="6" id="KW-1185">Reference proteome</keyword>
<dbReference type="SMART" id="SM00267">
    <property type="entry name" value="GGDEF"/>
    <property type="match status" value="1"/>
</dbReference>
<dbReference type="EC" id="2.7.7.65" evidence="1"/>
<dbReference type="NCBIfam" id="TIGR00254">
    <property type="entry name" value="GGDEF"/>
    <property type="match status" value="1"/>
</dbReference>
<feature type="transmembrane region" description="Helical" evidence="3">
    <location>
        <begin position="132"/>
        <end position="151"/>
    </location>
</feature>
<dbReference type="PANTHER" id="PTHR45138">
    <property type="entry name" value="REGULATORY COMPONENTS OF SENSORY TRANSDUCTION SYSTEM"/>
    <property type="match status" value="1"/>
</dbReference>
<protein>
    <recommendedName>
        <fullName evidence="1">diguanylate cyclase</fullName>
        <ecNumber evidence="1">2.7.7.65</ecNumber>
    </recommendedName>
</protein>
<proteinExistence type="predicted"/>
<dbReference type="GO" id="GO:0043709">
    <property type="term" value="P:cell adhesion involved in single-species biofilm formation"/>
    <property type="evidence" value="ECO:0007669"/>
    <property type="project" value="TreeGrafter"/>
</dbReference>
<feature type="transmembrane region" description="Helical" evidence="3">
    <location>
        <begin position="102"/>
        <end position="120"/>
    </location>
</feature>
<comment type="catalytic activity">
    <reaction evidence="2">
        <text>2 GTP = 3',3'-c-di-GMP + 2 diphosphate</text>
        <dbReference type="Rhea" id="RHEA:24898"/>
        <dbReference type="ChEBI" id="CHEBI:33019"/>
        <dbReference type="ChEBI" id="CHEBI:37565"/>
        <dbReference type="ChEBI" id="CHEBI:58805"/>
        <dbReference type="EC" id="2.7.7.65"/>
    </reaction>
</comment>
<reference evidence="5 6" key="1">
    <citation type="submission" date="2019-07" db="EMBL/GenBank/DDBJ databases">
        <title>Complete genome sequence of Comamonas sp. NLF 7-7 isolated from livestock.</title>
        <authorList>
            <person name="Kim D.H."/>
            <person name="Kim J.G."/>
        </authorList>
    </citation>
    <scope>NUCLEOTIDE SEQUENCE [LARGE SCALE GENOMIC DNA]</scope>
    <source>
        <strain evidence="5 6">NLF 7-7</strain>
    </source>
</reference>
<dbReference type="PANTHER" id="PTHR45138:SF9">
    <property type="entry name" value="DIGUANYLATE CYCLASE DGCM-RELATED"/>
    <property type="match status" value="1"/>
</dbReference>
<keyword evidence="3" id="KW-0472">Membrane</keyword>